<dbReference type="InterPro" id="IPR023753">
    <property type="entry name" value="FAD/NAD-binding_dom"/>
</dbReference>
<gene>
    <name evidence="8" type="ORF">OCS65_19730</name>
</gene>
<feature type="binding site" evidence="6">
    <location>
        <position position="34"/>
    </location>
    <ligand>
        <name>FAD</name>
        <dbReference type="ChEBI" id="CHEBI:57692"/>
    </ligand>
</feature>
<evidence type="ECO:0000313" key="9">
    <source>
        <dbReference type="Proteomes" id="UP001163947"/>
    </source>
</evidence>
<feature type="binding site" evidence="6">
    <location>
        <position position="42"/>
    </location>
    <ligand>
        <name>FAD</name>
        <dbReference type="ChEBI" id="CHEBI:57692"/>
    </ligand>
</feature>
<comment type="similarity">
    <text evidence="6">Belongs to the ferredoxin--NADP reductase type 2 family.</text>
</comment>
<evidence type="ECO:0000256" key="3">
    <source>
        <dbReference type="ARBA" id="ARBA00022857"/>
    </source>
</evidence>
<dbReference type="PANTHER" id="PTHR48105">
    <property type="entry name" value="THIOREDOXIN REDUCTASE 1-RELATED-RELATED"/>
    <property type="match status" value="1"/>
</dbReference>
<evidence type="ECO:0000256" key="5">
    <source>
        <dbReference type="ARBA" id="ARBA00048132"/>
    </source>
</evidence>
<comment type="catalytic activity">
    <reaction evidence="6">
        <text>2 reduced [2Fe-2S]-[ferredoxin] + NADP(+) + H(+) = 2 oxidized [2Fe-2S]-[ferredoxin] + NADPH</text>
        <dbReference type="Rhea" id="RHEA:20125"/>
        <dbReference type="Rhea" id="RHEA-COMP:10000"/>
        <dbReference type="Rhea" id="RHEA-COMP:10001"/>
        <dbReference type="ChEBI" id="CHEBI:15378"/>
        <dbReference type="ChEBI" id="CHEBI:33737"/>
        <dbReference type="ChEBI" id="CHEBI:33738"/>
        <dbReference type="ChEBI" id="CHEBI:57783"/>
        <dbReference type="ChEBI" id="CHEBI:58349"/>
        <dbReference type="EC" id="1.18.1.2"/>
    </reaction>
</comment>
<dbReference type="GeneID" id="83622698"/>
<dbReference type="GO" id="GO:0004791">
    <property type="term" value="F:thioredoxin-disulfide reductase (NADPH) activity"/>
    <property type="evidence" value="ECO:0007669"/>
    <property type="project" value="UniProtKB-EC"/>
</dbReference>
<dbReference type="Pfam" id="PF07992">
    <property type="entry name" value="Pyr_redox_2"/>
    <property type="match status" value="1"/>
</dbReference>
<dbReference type="InterPro" id="IPR022890">
    <property type="entry name" value="Fd--NADP_Rdtase_type_2"/>
</dbReference>
<evidence type="ECO:0000256" key="1">
    <source>
        <dbReference type="ARBA" id="ARBA00022630"/>
    </source>
</evidence>
<evidence type="ECO:0000259" key="7">
    <source>
        <dbReference type="Pfam" id="PF07992"/>
    </source>
</evidence>
<evidence type="ECO:0000313" key="8">
    <source>
        <dbReference type="EMBL" id="UYF92688.1"/>
    </source>
</evidence>
<dbReference type="EMBL" id="CP106982">
    <property type="protein sequence ID" value="UYF92688.1"/>
    <property type="molecule type" value="Genomic_DNA"/>
</dbReference>
<dbReference type="Proteomes" id="UP001163947">
    <property type="component" value="Chromosome"/>
</dbReference>
<evidence type="ECO:0000256" key="6">
    <source>
        <dbReference type="HAMAP-Rule" id="MF_01685"/>
    </source>
</evidence>
<feature type="binding site" evidence="6">
    <location>
        <position position="86"/>
    </location>
    <ligand>
        <name>FAD</name>
        <dbReference type="ChEBI" id="CHEBI:57692"/>
    </ligand>
</feature>
<organism evidence="8 9">
    <name type="scientific">Rhodococcus aetherivorans</name>
    <dbReference type="NCBI Taxonomy" id="191292"/>
    <lineage>
        <taxon>Bacteria</taxon>
        <taxon>Bacillati</taxon>
        <taxon>Actinomycetota</taxon>
        <taxon>Actinomycetes</taxon>
        <taxon>Mycobacteriales</taxon>
        <taxon>Nocardiaceae</taxon>
        <taxon>Rhodococcus</taxon>
    </lineage>
</organism>
<dbReference type="EC" id="1.18.1.2" evidence="6"/>
<keyword evidence="2 6" id="KW-0274">FAD</keyword>
<feature type="binding site" evidence="6">
    <location>
        <position position="279"/>
    </location>
    <ligand>
        <name>FAD</name>
        <dbReference type="ChEBI" id="CHEBI:57692"/>
    </ligand>
</feature>
<dbReference type="GO" id="GO:0050661">
    <property type="term" value="F:NADP binding"/>
    <property type="evidence" value="ECO:0007669"/>
    <property type="project" value="UniProtKB-UniRule"/>
</dbReference>
<dbReference type="SUPFAM" id="SSF51905">
    <property type="entry name" value="FAD/NAD(P)-binding domain"/>
    <property type="match status" value="1"/>
</dbReference>
<dbReference type="PRINTS" id="PR00368">
    <property type="entry name" value="FADPNR"/>
</dbReference>
<comment type="subunit">
    <text evidence="6">Homodimer.</text>
</comment>
<dbReference type="PRINTS" id="PR00469">
    <property type="entry name" value="PNDRDTASEII"/>
</dbReference>
<evidence type="ECO:0000256" key="2">
    <source>
        <dbReference type="ARBA" id="ARBA00022827"/>
    </source>
</evidence>
<dbReference type="InterPro" id="IPR036188">
    <property type="entry name" value="FAD/NAD-bd_sf"/>
</dbReference>
<dbReference type="RefSeq" id="WP_029542643.1">
    <property type="nucleotide sequence ID" value="NZ_CM002177.1"/>
</dbReference>
<sequence length="327" mass="34965">MNTDADLLILGAGPTGLYAAYYARIRGLRTVVVDALPELGGQVAALYPEKEIYDVAGLPAVKGKDLVRQLVEQAGDDVEYLLGRQAVDLDRDGDVLTVRTDDDERIRTRAVLVAGGIGSFRPRPLDAADRYAGRGAAYFVTDLGDYRDRDVVVVGGGDSALDWALALHPIAGSVTLVHRRDRFRAHAASVDELRRRGATIHTNAEVTAAHGTDSLELVEVLRHEHGDTVRLPAQKLIAALGFTAQLGPLRTWGLELHGQHIVVGRDMATNVPGVYAAGDIAEYPGKVRLMSVGFGEAATAVNHIAHRIDDDAPLFPGHSTDAGPVPS</sequence>
<comment type="cofactor">
    <cofactor evidence="6">
        <name>FAD</name>
        <dbReference type="ChEBI" id="CHEBI:57692"/>
    </cofactor>
    <text evidence="6">Binds 1 FAD per subunit.</text>
</comment>
<evidence type="ECO:0000256" key="4">
    <source>
        <dbReference type="ARBA" id="ARBA00023002"/>
    </source>
</evidence>
<dbReference type="AlphaFoldDB" id="A0AA46S9L7"/>
<keyword evidence="1 6" id="KW-0285">Flavoprotein</keyword>
<accession>A0AA46S9L7</accession>
<feature type="domain" description="FAD/NAD(P)-binding" evidence="7">
    <location>
        <begin position="6"/>
        <end position="287"/>
    </location>
</feature>
<comment type="catalytic activity">
    <reaction evidence="5">
        <text>[thioredoxin]-dithiol + NADP(+) = [thioredoxin]-disulfide + NADPH + H(+)</text>
        <dbReference type="Rhea" id="RHEA:20345"/>
        <dbReference type="Rhea" id="RHEA-COMP:10698"/>
        <dbReference type="Rhea" id="RHEA-COMP:10700"/>
        <dbReference type="ChEBI" id="CHEBI:15378"/>
        <dbReference type="ChEBI" id="CHEBI:29950"/>
        <dbReference type="ChEBI" id="CHEBI:50058"/>
        <dbReference type="ChEBI" id="CHEBI:57783"/>
        <dbReference type="ChEBI" id="CHEBI:58349"/>
        <dbReference type="EC" id="1.8.1.9"/>
    </reaction>
</comment>
<feature type="binding site" evidence="6">
    <location>
        <position position="47"/>
    </location>
    <ligand>
        <name>FAD</name>
        <dbReference type="ChEBI" id="CHEBI:57692"/>
    </ligand>
</feature>
<keyword evidence="3 6" id="KW-0521">NADP</keyword>
<proteinExistence type="inferred from homology"/>
<feature type="binding site" evidence="6">
    <location>
        <position position="120"/>
    </location>
    <ligand>
        <name>FAD</name>
        <dbReference type="ChEBI" id="CHEBI:57692"/>
    </ligand>
</feature>
<dbReference type="InterPro" id="IPR050097">
    <property type="entry name" value="Ferredoxin-NADP_redctase_2"/>
</dbReference>
<feature type="binding site" evidence="6">
    <location>
        <position position="15"/>
    </location>
    <ligand>
        <name>FAD</name>
        <dbReference type="ChEBI" id="CHEBI:57692"/>
    </ligand>
</feature>
<dbReference type="Gene3D" id="3.50.50.60">
    <property type="entry name" value="FAD/NAD(P)-binding domain"/>
    <property type="match status" value="2"/>
</dbReference>
<dbReference type="GO" id="GO:0004324">
    <property type="term" value="F:ferredoxin-NADP+ reductase activity"/>
    <property type="evidence" value="ECO:0007669"/>
    <property type="project" value="UniProtKB-UniRule"/>
</dbReference>
<name>A0AA46S9L7_9NOCA</name>
<protein>
    <recommendedName>
        <fullName evidence="6">Ferredoxin--NADP reductase</fullName>
        <shortName evidence="6">FNR</shortName>
        <shortName evidence="6">Fd-NADP(+) reductase</shortName>
        <ecNumber evidence="6">1.18.1.2</ecNumber>
    </recommendedName>
</protein>
<feature type="binding site" evidence="6">
    <location>
        <position position="320"/>
    </location>
    <ligand>
        <name>FAD</name>
        <dbReference type="ChEBI" id="CHEBI:57692"/>
    </ligand>
</feature>
<keyword evidence="4 6" id="KW-0560">Oxidoreductase</keyword>
<dbReference type="HAMAP" id="MF_01685">
    <property type="entry name" value="FENR2"/>
    <property type="match status" value="1"/>
</dbReference>
<dbReference type="GO" id="GO:0050660">
    <property type="term" value="F:flavin adenine dinucleotide binding"/>
    <property type="evidence" value="ECO:0007669"/>
    <property type="project" value="UniProtKB-UniRule"/>
</dbReference>
<reference evidence="8" key="1">
    <citation type="submission" date="2022-09" db="EMBL/GenBank/DDBJ databases">
        <title>The genome sequence of Rhodococcus aetherivorans N1.</title>
        <authorList>
            <person name="Jiang W."/>
        </authorList>
    </citation>
    <scope>NUCLEOTIDE SEQUENCE</scope>
    <source>
        <strain evidence="8">N1</strain>
    </source>
</reference>